<evidence type="ECO:0000313" key="6">
    <source>
        <dbReference type="Proteomes" id="UP000466632"/>
    </source>
</evidence>
<dbReference type="EMBL" id="AP022582">
    <property type="protein sequence ID" value="BBY03388.1"/>
    <property type="molecule type" value="Genomic_DNA"/>
</dbReference>
<dbReference type="RefSeq" id="WP_163682887.1">
    <property type="nucleotide sequence ID" value="NZ_AP022582.1"/>
</dbReference>
<evidence type="ECO:0000259" key="3">
    <source>
        <dbReference type="Pfam" id="PF18625"/>
    </source>
</evidence>
<dbReference type="Proteomes" id="UP000466632">
    <property type="component" value="Chromosome"/>
</dbReference>
<feature type="domain" description="ESX-1 secretion-associated protein EspB PE" evidence="3">
    <location>
        <begin position="10"/>
        <end position="86"/>
    </location>
</feature>
<dbReference type="InterPro" id="IPR054056">
    <property type="entry name" value="EspB_PPE"/>
</dbReference>
<feature type="compositionally biased region" description="Gly residues" evidence="2">
    <location>
        <begin position="425"/>
        <end position="445"/>
    </location>
</feature>
<dbReference type="AlphaFoldDB" id="A0A7I7P6N7"/>
<evidence type="ECO:0000313" key="5">
    <source>
        <dbReference type="EMBL" id="BBY03388.1"/>
    </source>
</evidence>
<gene>
    <name evidence="5" type="primary">espB_2</name>
    <name evidence="5" type="ORF">MSEO_38870</name>
</gene>
<evidence type="ECO:0000256" key="2">
    <source>
        <dbReference type="SAM" id="MobiDB-lite"/>
    </source>
</evidence>
<reference evidence="5 6" key="1">
    <citation type="journal article" date="2019" name="Emerg. Microbes Infect.">
        <title>Comprehensive subspecies identification of 175 nontuberculous mycobacteria species based on 7547 genomic profiles.</title>
        <authorList>
            <person name="Matsumoto Y."/>
            <person name="Kinjo T."/>
            <person name="Motooka D."/>
            <person name="Nabeya D."/>
            <person name="Jung N."/>
            <person name="Uechi K."/>
            <person name="Horii T."/>
            <person name="Iida T."/>
            <person name="Fujita J."/>
            <person name="Nakamura S."/>
        </authorList>
    </citation>
    <scope>NUCLEOTIDE SEQUENCE [LARGE SCALE GENOMIC DNA]</scope>
    <source>
        <strain evidence="5 6">JCM 16018</strain>
    </source>
</reference>
<keyword evidence="1" id="KW-0175">Coiled coil</keyword>
<evidence type="ECO:0000256" key="1">
    <source>
        <dbReference type="SAM" id="Coils"/>
    </source>
</evidence>
<feature type="domain" description="ESX-1 secretion-associated protein EspB PPE" evidence="4">
    <location>
        <begin position="139"/>
        <end position="298"/>
    </location>
</feature>
<sequence>MTQTLKVEYDELMRRAAELEEPLPTPPPGDPLPTSALSIAVGAATQLAMSANTIRQYLGYCEREYKRLAKSLRNAAKAYEEVDEEAAQSIDNTVSGSGTTGGVAGTEQMIINCDPDEDWGLDLPKPAPPPPPPPFEYPYYEVRQAAYDIEAPDQGASFLDFSRKWDAYQRTLQERALDRFRPFMDWESDSQLLVEQNFEQHRNYLFSMVQYCVQVSNQAKAVYDAHKKARWEHPTPYDIESTDGWYKYYKSIGDQNWTWWAIGRYQELQTKSEEVLDAFVREASLPLAPVTPKSPPMATRIAPPPDPSQPGEGDGTIPGGPYDGLPGDEGGLGTPPTLPTMPPGMGGAPDKGAMDAAMKDALKGKPGMPAGAGMKPASLGGGGGGGVPGMPLQPAVDSEAASRPAGAGPGAAGPGRAMPGAAAAAGGGMGGGMAPMGGAGQGQNQGKGKRVQSDDDSLYTEERPWTEGVIGNRPRKAAGPDK</sequence>
<feature type="coiled-coil region" evidence="1">
    <location>
        <begin position="62"/>
        <end position="92"/>
    </location>
</feature>
<dbReference type="Pfam" id="PF18625">
    <property type="entry name" value="EspB_PE"/>
    <property type="match status" value="1"/>
</dbReference>
<keyword evidence="6" id="KW-1185">Reference proteome</keyword>
<protein>
    <submittedName>
        <fullName evidence="5">ESX-1 secretion-associated protein EspB</fullName>
    </submittedName>
</protein>
<accession>A0A7I7P6N7</accession>
<name>A0A7I7P6N7_9MYCO</name>
<proteinExistence type="predicted"/>
<feature type="compositionally biased region" description="Gly residues" evidence="2">
    <location>
        <begin position="312"/>
        <end position="333"/>
    </location>
</feature>
<dbReference type="KEGG" id="mseo:MSEO_38870"/>
<feature type="region of interest" description="Disordered" evidence="2">
    <location>
        <begin position="290"/>
        <end position="482"/>
    </location>
</feature>
<feature type="compositionally biased region" description="Gly residues" evidence="2">
    <location>
        <begin position="379"/>
        <end position="388"/>
    </location>
</feature>
<evidence type="ECO:0000259" key="4">
    <source>
        <dbReference type="Pfam" id="PF21856"/>
    </source>
</evidence>
<organism evidence="5 6">
    <name type="scientific">Mycobacterium seoulense</name>
    <dbReference type="NCBI Taxonomy" id="386911"/>
    <lineage>
        <taxon>Bacteria</taxon>
        <taxon>Bacillati</taxon>
        <taxon>Actinomycetota</taxon>
        <taxon>Actinomycetes</taxon>
        <taxon>Mycobacteriales</taxon>
        <taxon>Mycobacteriaceae</taxon>
        <taxon>Mycobacterium</taxon>
    </lineage>
</organism>
<dbReference type="Pfam" id="PF21856">
    <property type="entry name" value="EspB_PPE"/>
    <property type="match status" value="1"/>
</dbReference>
<dbReference type="InterPro" id="IPR041275">
    <property type="entry name" value="EspB_PE"/>
</dbReference>
<feature type="compositionally biased region" description="Low complexity" evidence="2">
    <location>
        <begin position="414"/>
        <end position="424"/>
    </location>
</feature>